<name>A0A926ZZK9_9NOST</name>
<dbReference type="Proteomes" id="UP000662185">
    <property type="component" value="Unassembled WGS sequence"/>
</dbReference>
<dbReference type="AlphaFoldDB" id="A0A926ZZK9"/>
<sequence>MAPKNTKIQFPLWHYLNQPLFSRDTKLILNPRQFAVLWRIQLLERCWVKHSDAKGHQQS</sequence>
<evidence type="ECO:0000313" key="1">
    <source>
        <dbReference type="EMBL" id="MBD2292729.1"/>
    </source>
</evidence>
<comment type="caution">
    <text evidence="1">The sequence shown here is derived from an EMBL/GenBank/DDBJ whole genome shotgun (WGS) entry which is preliminary data.</text>
</comment>
<accession>A0A926ZZK9</accession>
<protein>
    <submittedName>
        <fullName evidence="1">Uncharacterized protein</fullName>
    </submittedName>
</protein>
<dbReference type="RefSeq" id="WP_190557430.1">
    <property type="nucleotide sequence ID" value="NZ_JACJQU010000002.1"/>
</dbReference>
<evidence type="ECO:0000313" key="2">
    <source>
        <dbReference type="Proteomes" id="UP000662185"/>
    </source>
</evidence>
<reference evidence="2" key="1">
    <citation type="journal article" date="2020" name="ISME J.">
        <title>Comparative genomics reveals insights into cyanobacterial evolution and habitat adaptation.</title>
        <authorList>
            <person name="Chen M.Y."/>
            <person name="Teng W.K."/>
            <person name="Zhao L."/>
            <person name="Hu C.X."/>
            <person name="Zhou Y.K."/>
            <person name="Han B.P."/>
            <person name="Song L.R."/>
            <person name="Shu W.S."/>
        </authorList>
    </citation>
    <scope>NUCLEOTIDE SEQUENCE [LARGE SCALE GENOMIC DNA]</scope>
    <source>
        <strain evidence="2">FACHB-251</strain>
    </source>
</reference>
<dbReference type="EMBL" id="JACJQU010000002">
    <property type="protein sequence ID" value="MBD2292729.1"/>
    <property type="molecule type" value="Genomic_DNA"/>
</dbReference>
<keyword evidence="2" id="KW-1185">Reference proteome</keyword>
<gene>
    <name evidence="1" type="ORF">H6G06_04325</name>
</gene>
<organism evidence="1 2">
    <name type="scientific">Anabaena sphaerica FACHB-251</name>
    <dbReference type="NCBI Taxonomy" id="2692883"/>
    <lineage>
        <taxon>Bacteria</taxon>
        <taxon>Bacillati</taxon>
        <taxon>Cyanobacteriota</taxon>
        <taxon>Cyanophyceae</taxon>
        <taxon>Nostocales</taxon>
        <taxon>Nostocaceae</taxon>
        <taxon>Anabaena</taxon>
    </lineage>
</organism>
<proteinExistence type="predicted"/>